<organism evidence="2 3">
    <name type="scientific">Clunio marinus</name>
    <dbReference type="NCBI Taxonomy" id="568069"/>
    <lineage>
        <taxon>Eukaryota</taxon>
        <taxon>Metazoa</taxon>
        <taxon>Ecdysozoa</taxon>
        <taxon>Arthropoda</taxon>
        <taxon>Hexapoda</taxon>
        <taxon>Insecta</taxon>
        <taxon>Pterygota</taxon>
        <taxon>Neoptera</taxon>
        <taxon>Endopterygota</taxon>
        <taxon>Diptera</taxon>
        <taxon>Nematocera</taxon>
        <taxon>Chironomoidea</taxon>
        <taxon>Chironomidae</taxon>
        <taxon>Clunio</taxon>
    </lineage>
</organism>
<keyword evidence="3" id="KW-1185">Reference proteome</keyword>
<sequence length="75" mass="8146">MAAVAGLYGLGPDDGRHQRRRGQDKCGQTPDGLSEPVISRDKSGVKNKSTFRRSIEDKHITRLQIVIAAISSQNG</sequence>
<feature type="region of interest" description="Disordered" evidence="1">
    <location>
        <begin position="1"/>
        <end position="48"/>
    </location>
</feature>
<dbReference type="Proteomes" id="UP000183832">
    <property type="component" value="Unassembled WGS sequence"/>
</dbReference>
<dbReference type="EMBL" id="CVRI01000057">
    <property type="protein sequence ID" value="CRL02323.1"/>
    <property type="molecule type" value="Genomic_DNA"/>
</dbReference>
<proteinExistence type="predicted"/>
<evidence type="ECO:0000313" key="3">
    <source>
        <dbReference type="Proteomes" id="UP000183832"/>
    </source>
</evidence>
<reference evidence="2 3" key="1">
    <citation type="submission" date="2015-04" db="EMBL/GenBank/DDBJ databases">
        <authorList>
            <person name="Syromyatnikov M.Y."/>
            <person name="Popov V.N."/>
        </authorList>
    </citation>
    <scope>NUCLEOTIDE SEQUENCE [LARGE SCALE GENOMIC DNA]</scope>
</reference>
<evidence type="ECO:0000313" key="2">
    <source>
        <dbReference type="EMBL" id="CRL02323.1"/>
    </source>
</evidence>
<name>A0A1J1IQ08_9DIPT</name>
<protein>
    <submittedName>
        <fullName evidence="2">CLUMA_CG015594, isoform A</fullName>
    </submittedName>
</protein>
<dbReference type="AlphaFoldDB" id="A0A1J1IQ08"/>
<accession>A0A1J1IQ08</accession>
<evidence type="ECO:0000256" key="1">
    <source>
        <dbReference type="SAM" id="MobiDB-lite"/>
    </source>
</evidence>
<feature type="compositionally biased region" description="Basic and acidic residues" evidence="1">
    <location>
        <begin position="13"/>
        <end position="24"/>
    </location>
</feature>
<gene>
    <name evidence="2" type="ORF">CLUMA_CG015594</name>
</gene>